<reference evidence="7" key="1">
    <citation type="submission" date="2023-07" db="EMBL/GenBank/DDBJ databases">
        <authorList>
            <consortium name="CYATHOMIX"/>
        </authorList>
    </citation>
    <scope>NUCLEOTIDE SEQUENCE</scope>
    <source>
        <strain evidence="7">N/A</strain>
    </source>
</reference>
<feature type="domain" description="G-protein coupled receptors family 1 profile" evidence="6">
    <location>
        <begin position="49"/>
        <end position="339"/>
    </location>
</feature>
<evidence type="ECO:0000313" key="8">
    <source>
        <dbReference type="Proteomes" id="UP001176961"/>
    </source>
</evidence>
<dbReference type="InterPro" id="IPR017452">
    <property type="entry name" value="GPCR_Rhodpsn_7TM"/>
</dbReference>
<accession>A0AA36DLH6</accession>
<keyword evidence="8" id="KW-1185">Reference proteome</keyword>
<dbReference type="EMBL" id="CATQJL010000001">
    <property type="protein sequence ID" value="CAJ0589803.1"/>
    <property type="molecule type" value="Genomic_DNA"/>
</dbReference>
<feature type="transmembrane region" description="Helical" evidence="5">
    <location>
        <begin position="32"/>
        <end position="56"/>
    </location>
</feature>
<evidence type="ECO:0000256" key="2">
    <source>
        <dbReference type="ARBA" id="ARBA00022692"/>
    </source>
</evidence>
<feature type="transmembrane region" description="Helical" evidence="5">
    <location>
        <begin position="103"/>
        <end position="131"/>
    </location>
</feature>
<evidence type="ECO:0000256" key="1">
    <source>
        <dbReference type="ARBA" id="ARBA00004370"/>
    </source>
</evidence>
<comment type="subcellular location">
    <subcellularLocation>
        <location evidence="1">Membrane</location>
    </subcellularLocation>
</comment>
<feature type="transmembrane region" description="Helical" evidence="5">
    <location>
        <begin position="152"/>
        <end position="173"/>
    </location>
</feature>
<feature type="transmembrane region" description="Helical" evidence="5">
    <location>
        <begin position="68"/>
        <end position="91"/>
    </location>
</feature>
<keyword evidence="4 5" id="KW-0472">Membrane</keyword>
<keyword evidence="3 5" id="KW-1133">Transmembrane helix</keyword>
<evidence type="ECO:0000256" key="3">
    <source>
        <dbReference type="ARBA" id="ARBA00022989"/>
    </source>
</evidence>
<dbReference type="AlphaFoldDB" id="A0AA36DLH6"/>
<name>A0AA36DLH6_CYLNA</name>
<dbReference type="PANTHER" id="PTHR46709:SF6">
    <property type="entry name" value="G-PROTEIN COUPLED RECEPTORS FAMILY 1 PROFILE DOMAIN-CONTAINING PROTEIN"/>
    <property type="match status" value="1"/>
</dbReference>
<feature type="transmembrane region" description="Helical" evidence="5">
    <location>
        <begin position="217"/>
        <end position="235"/>
    </location>
</feature>
<keyword evidence="2 5" id="KW-0812">Transmembrane</keyword>
<gene>
    <name evidence="7" type="ORF">CYNAS_LOCUS1786</name>
</gene>
<dbReference type="Proteomes" id="UP001176961">
    <property type="component" value="Unassembled WGS sequence"/>
</dbReference>
<evidence type="ECO:0000313" key="7">
    <source>
        <dbReference type="EMBL" id="CAJ0589803.1"/>
    </source>
</evidence>
<dbReference type="SUPFAM" id="SSF81321">
    <property type="entry name" value="Family A G protein-coupled receptor-like"/>
    <property type="match status" value="1"/>
</dbReference>
<dbReference type="GO" id="GO:0016020">
    <property type="term" value="C:membrane"/>
    <property type="evidence" value="ECO:0007669"/>
    <property type="project" value="UniProtKB-SubCell"/>
</dbReference>
<organism evidence="7 8">
    <name type="scientific">Cylicocyclus nassatus</name>
    <name type="common">Nematode worm</name>
    <dbReference type="NCBI Taxonomy" id="53992"/>
    <lineage>
        <taxon>Eukaryota</taxon>
        <taxon>Metazoa</taxon>
        <taxon>Ecdysozoa</taxon>
        <taxon>Nematoda</taxon>
        <taxon>Chromadorea</taxon>
        <taxon>Rhabditida</taxon>
        <taxon>Rhabditina</taxon>
        <taxon>Rhabditomorpha</taxon>
        <taxon>Strongyloidea</taxon>
        <taxon>Strongylidae</taxon>
        <taxon>Cylicocyclus</taxon>
    </lineage>
</organism>
<dbReference type="PANTHER" id="PTHR46709">
    <property type="entry name" value="PROTEIN CBG23488-RELATED"/>
    <property type="match status" value="1"/>
</dbReference>
<dbReference type="PROSITE" id="PS50262">
    <property type="entry name" value="G_PROTEIN_RECEP_F1_2"/>
    <property type="match status" value="1"/>
</dbReference>
<dbReference type="Gene3D" id="1.20.1070.10">
    <property type="entry name" value="Rhodopsin 7-helix transmembrane proteins"/>
    <property type="match status" value="1"/>
</dbReference>
<evidence type="ECO:0000259" key="6">
    <source>
        <dbReference type="PROSITE" id="PS50262"/>
    </source>
</evidence>
<dbReference type="CDD" id="cd14978">
    <property type="entry name" value="7tmA_FMRFamide_R-like"/>
    <property type="match status" value="1"/>
</dbReference>
<comment type="caution">
    <text evidence="7">The sequence shown here is derived from an EMBL/GenBank/DDBJ whole genome shotgun (WGS) entry which is preliminary data.</text>
</comment>
<proteinExistence type="predicted"/>
<evidence type="ECO:0000256" key="4">
    <source>
        <dbReference type="ARBA" id="ARBA00023136"/>
    </source>
</evidence>
<evidence type="ECO:0000256" key="5">
    <source>
        <dbReference type="SAM" id="Phobius"/>
    </source>
</evidence>
<sequence>MEENLTGADYTDYESNFTDCTYIGTDHLEVKIYLIGVFATFIAILSIIFNTFFTVVFLTNHSIRKSPVFYFGILAVIDTVMAVNYIALMSIPVYMDYYHILPVYYLFLSYFRVILMESNSAMFASMLLIVLATTERLLRTFHGATILKARKFLTNHRPSVCAFVILLAIAYKICNYWETDVQWKPMCEGWGQYEIIPGPLTAYYNYKFWWMFITRNALDRILPFFVLVAMNYLIIKALKKEYVRQSVSKYPSTKKAPSIQLVFDEACTSTEVFQDATRALISIVSMYLMSQSLQVVLTFWETFDRESLESEEMELVYSYLNDIVSILTLLSSCLRFPVYCSCNRLISSASAQTLRQLKSMCFEEKKIAQRYSPIQNCQHLAQKDGDQMYKSSDTSGQPGTAEAKISGAVYNDVLKEWQL</sequence>
<protein>
    <recommendedName>
        <fullName evidence="6">G-protein coupled receptors family 1 profile domain-containing protein</fullName>
    </recommendedName>
</protein>